<dbReference type="PANTHER" id="PTHR48081:SF30">
    <property type="entry name" value="ACETYL-HYDROLASE LIPR-RELATED"/>
    <property type="match status" value="1"/>
</dbReference>
<dbReference type="AlphaFoldDB" id="A0A917F4L2"/>
<dbReference type="Proteomes" id="UP000606044">
    <property type="component" value="Unassembled WGS sequence"/>
</dbReference>
<dbReference type="RefSeq" id="WP_244644154.1">
    <property type="nucleotide sequence ID" value="NZ_BMCT01000001.1"/>
</dbReference>
<proteinExistence type="inferred from homology"/>
<gene>
    <name evidence="4" type="ORF">GCM10007301_09400</name>
</gene>
<dbReference type="Pfam" id="PF07859">
    <property type="entry name" value="Abhydrolase_3"/>
    <property type="match status" value="1"/>
</dbReference>
<evidence type="ECO:0000313" key="5">
    <source>
        <dbReference type="Proteomes" id="UP000606044"/>
    </source>
</evidence>
<dbReference type="PANTHER" id="PTHR48081">
    <property type="entry name" value="AB HYDROLASE SUPERFAMILY PROTEIN C4A8.06C"/>
    <property type="match status" value="1"/>
</dbReference>
<dbReference type="InterPro" id="IPR006311">
    <property type="entry name" value="TAT_signal"/>
</dbReference>
<accession>A0A917F4L2</accession>
<dbReference type="SUPFAM" id="SSF53474">
    <property type="entry name" value="alpha/beta-Hydrolases"/>
    <property type="match status" value="1"/>
</dbReference>
<protein>
    <recommendedName>
        <fullName evidence="3">Alpha/beta hydrolase fold-3 domain-containing protein</fullName>
    </recommendedName>
</protein>
<dbReference type="Gene3D" id="3.40.50.1820">
    <property type="entry name" value="alpha/beta hydrolase"/>
    <property type="match status" value="1"/>
</dbReference>
<feature type="domain" description="Alpha/beta hydrolase fold-3" evidence="3">
    <location>
        <begin position="145"/>
        <end position="339"/>
    </location>
</feature>
<keyword evidence="5" id="KW-1185">Reference proteome</keyword>
<dbReference type="EMBL" id="BMCT01000001">
    <property type="protein sequence ID" value="GGF52056.1"/>
    <property type="molecule type" value="Genomic_DNA"/>
</dbReference>
<keyword evidence="2" id="KW-0378">Hydrolase</keyword>
<comment type="similarity">
    <text evidence="1">Belongs to the 'GDXG' lipolytic enzyme family.</text>
</comment>
<sequence>MATRRDVIRDAILGGLGAMAAGGLGGAQMALAQDTPRPPGHGVQLPRMPVLHVPARDLPSPPHLNPVDRDKIARPIPDPMAFPHRGDVAAWRTLVRGGDHLLMEKAQAVLAAAPPATVREVTAGSARVFVIEPQQKTLPADAVILDIHGGALIFGGGDLCRDLARGIAAAYGATVWAVDYRMPPDHPYPAGLDDCVAAYRALLEAYRPERIVLKGDSAGGNLAAALLLRIRDAGLPMPAGCLLFSPELDLTETGDSFRANLGIDPLGSLLPVNLLYAGTHPLVDPYVSPIFARVEGFPPTLLVTGTRDIFLSNSVRLHRSLRDAGVYAELHVMEAIPHGGYSPGTPEAEAQMVDVRRFLTTALTPREERGRALSL</sequence>
<dbReference type="GO" id="GO:0004806">
    <property type="term" value="F:triacylglycerol lipase activity"/>
    <property type="evidence" value="ECO:0007669"/>
    <property type="project" value="TreeGrafter"/>
</dbReference>
<organism evidence="4 5">
    <name type="scientific">Azorhizobium oxalatiphilum</name>
    <dbReference type="NCBI Taxonomy" id="980631"/>
    <lineage>
        <taxon>Bacteria</taxon>
        <taxon>Pseudomonadati</taxon>
        <taxon>Pseudomonadota</taxon>
        <taxon>Alphaproteobacteria</taxon>
        <taxon>Hyphomicrobiales</taxon>
        <taxon>Xanthobacteraceae</taxon>
        <taxon>Azorhizobium</taxon>
    </lineage>
</organism>
<dbReference type="PROSITE" id="PS51318">
    <property type="entry name" value="TAT"/>
    <property type="match status" value="1"/>
</dbReference>
<reference evidence="4" key="2">
    <citation type="submission" date="2020-09" db="EMBL/GenBank/DDBJ databases">
        <authorList>
            <person name="Sun Q."/>
            <person name="Sedlacek I."/>
        </authorList>
    </citation>
    <scope>NUCLEOTIDE SEQUENCE</scope>
    <source>
        <strain evidence="4">CCM 7897</strain>
    </source>
</reference>
<evidence type="ECO:0000256" key="2">
    <source>
        <dbReference type="ARBA" id="ARBA00022801"/>
    </source>
</evidence>
<reference evidence="4" key="1">
    <citation type="journal article" date="2014" name="Int. J. Syst. Evol. Microbiol.">
        <title>Complete genome sequence of Corynebacterium casei LMG S-19264T (=DSM 44701T), isolated from a smear-ripened cheese.</title>
        <authorList>
            <consortium name="US DOE Joint Genome Institute (JGI-PGF)"/>
            <person name="Walter F."/>
            <person name="Albersmeier A."/>
            <person name="Kalinowski J."/>
            <person name="Ruckert C."/>
        </authorList>
    </citation>
    <scope>NUCLEOTIDE SEQUENCE</scope>
    <source>
        <strain evidence="4">CCM 7897</strain>
    </source>
</reference>
<comment type="caution">
    <text evidence="4">The sequence shown here is derived from an EMBL/GenBank/DDBJ whole genome shotgun (WGS) entry which is preliminary data.</text>
</comment>
<dbReference type="InterPro" id="IPR013094">
    <property type="entry name" value="AB_hydrolase_3"/>
</dbReference>
<dbReference type="InterPro" id="IPR029058">
    <property type="entry name" value="AB_hydrolase_fold"/>
</dbReference>
<evidence type="ECO:0000259" key="3">
    <source>
        <dbReference type="Pfam" id="PF07859"/>
    </source>
</evidence>
<evidence type="ECO:0000313" key="4">
    <source>
        <dbReference type="EMBL" id="GGF52056.1"/>
    </source>
</evidence>
<name>A0A917F4L2_9HYPH</name>
<dbReference type="InterPro" id="IPR050300">
    <property type="entry name" value="GDXG_lipolytic_enzyme"/>
</dbReference>
<evidence type="ECO:0000256" key="1">
    <source>
        <dbReference type="ARBA" id="ARBA00010515"/>
    </source>
</evidence>